<name>A0A2U1D063_9GAMM</name>
<organism evidence="2 3">
    <name type="scientific">Tamilnaduibacter salinus</name>
    <dbReference type="NCBI Taxonomy" id="1484056"/>
    <lineage>
        <taxon>Bacteria</taxon>
        <taxon>Pseudomonadati</taxon>
        <taxon>Pseudomonadota</taxon>
        <taxon>Gammaproteobacteria</taxon>
        <taxon>Pseudomonadales</taxon>
        <taxon>Marinobacteraceae</taxon>
        <taxon>Tamilnaduibacter</taxon>
    </lineage>
</organism>
<dbReference type="Proteomes" id="UP000245887">
    <property type="component" value="Unassembled WGS sequence"/>
</dbReference>
<keyword evidence="1" id="KW-1133">Transmembrane helix</keyword>
<dbReference type="AlphaFoldDB" id="A0A2U1D063"/>
<gene>
    <name evidence="2" type="ORF">C8D92_102355</name>
</gene>
<feature type="transmembrane region" description="Helical" evidence="1">
    <location>
        <begin position="13"/>
        <end position="34"/>
    </location>
</feature>
<keyword evidence="1" id="KW-0472">Membrane</keyword>
<comment type="caution">
    <text evidence="2">The sequence shown here is derived from an EMBL/GenBank/DDBJ whole genome shotgun (WGS) entry which is preliminary data.</text>
</comment>
<evidence type="ECO:0000313" key="3">
    <source>
        <dbReference type="Proteomes" id="UP000245887"/>
    </source>
</evidence>
<protein>
    <recommendedName>
        <fullName evidence="4">Transglutaminase-like domain-containing protein</fullName>
    </recommendedName>
</protein>
<dbReference type="SUPFAM" id="SSF54001">
    <property type="entry name" value="Cysteine proteinases"/>
    <property type="match status" value="1"/>
</dbReference>
<reference evidence="2 3" key="1">
    <citation type="submission" date="2018-04" db="EMBL/GenBank/DDBJ databases">
        <title>Genomic Encyclopedia of Type Strains, Phase IV (KMG-IV): sequencing the most valuable type-strain genomes for metagenomic binning, comparative biology and taxonomic classification.</title>
        <authorList>
            <person name="Goeker M."/>
        </authorList>
    </citation>
    <scope>NUCLEOTIDE SEQUENCE [LARGE SCALE GENOMIC DNA]</scope>
    <source>
        <strain evidence="2 3">DSM 28688</strain>
    </source>
</reference>
<sequence>MGKGSRVFFRSKWLYRLCVSLFVVGFVLLGVNVYGLSQSIRKPDLGSDSQLLRFVPDNVWSYEKSIEKIENLKEKKSYSDLAEKANYIVNKSLVHPKWFRVDPYEYRQLIPLWENPYLYAIGEFSSLPQFNRYHFADYERSIERGIGICGDASMVLSSILDKFGVSNRIVSFKGHVIVEYKDENGRHFLLDPDFGVVIGRSLEVLVSDPQKIKNVYYEKGYSEKEVENLVDIYKTPYSIFDDTYHFMTKRYWFEYATYIFKWLIPVLLVIFGLVGFYFLRGKDS</sequence>
<evidence type="ECO:0000313" key="2">
    <source>
        <dbReference type="EMBL" id="PVY78314.1"/>
    </source>
</evidence>
<dbReference type="EMBL" id="QEKQ01000002">
    <property type="protein sequence ID" value="PVY78314.1"/>
    <property type="molecule type" value="Genomic_DNA"/>
</dbReference>
<dbReference type="InterPro" id="IPR038765">
    <property type="entry name" value="Papain-like_cys_pep_sf"/>
</dbReference>
<evidence type="ECO:0000256" key="1">
    <source>
        <dbReference type="SAM" id="Phobius"/>
    </source>
</evidence>
<accession>A0A2U1D063</accession>
<feature type="transmembrane region" description="Helical" evidence="1">
    <location>
        <begin position="259"/>
        <end position="279"/>
    </location>
</feature>
<dbReference type="OrthoDB" id="6366148at2"/>
<proteinExistence type="predicted"/>
<keyword evidence="1" id="KW-0812">Transmembrane</keyword>
<evidence type="ECO:0008006" key="4">
    <source>
        <dbReference type="Google" id="ProtNLM"/>
    </source>
</evidence>
<dbReference type="RefSeq" id="WP_116918522.1">
    <property type="nucleotide sequence ID" value="NZ_QEKQ01000002.1"/>
</dbReference>